<feature type="non-terminal residue" evidence="1">
    <location>
        <position position="175"/>
    </location>
</feature>
<reference evidence="1" key="1">
    <citation type="journal article" date="2014" name="Front. Microbiol.">
        <title>High frequency of phylogenetically diverse reductive dehalogenase-homologous genes in deep subseafloor sedimentary metagenomes.</title>
        <authorList>
            <person name="Kawai M."/>
            <person name="Futagami T."/>
            <person name="Toyoda A."/>
            <person name="Takaki Y."/>
            <person name="Nishi S."/>
            <person name="Hori S."/>
            <person name="Arai W."/>
            <person name="Tsubouchi T."/>
            <person name="Morono Y."/>
            <person name="Uchiyama I."/>
            <person name="Ito T."/>
            <person name="Fujiyama A."/>
            <person name="Inagaki F."/>
            <person name="Takami H."/>
        </authorList>
    </citation>
    <scope>NUCLEOTIDE SEQUENCE</scope>
    <source>
        <strain evidence="1">Expedition CK06-06</strain>
    </source>
</reference>
<sequence>MQEAIELFFGIKKGDFSEVGGTKRRELASNILIIAEGSRERPNIIVVDTGEGQHPNHFEDTFVSLHSGNKDKIRFVQGKYNMGGTGVLAFCGEHHYQLLLSRKPPALLESNQDDRWGFTLVRLRKVASSDPYKNSWYEYCVDENGEILSFPEETLNILPNNGGFTSGTYVKMFNY</sequence>
<name>X1HEM8_9ZZZZ</name>
<accession>X1HEM8</accession>
<comment type="caution">
    <text evidence="1">The sequence shown here is derived from an EMBL/GenBank/DDBJ whole genome shotgun (WGS) entry which is preliminary data.</text>
</comment>
<dbReference type="EMBL" id="BARU01028265">
    <property type="protein sequence ID" value="GAH68661.1"/>
    <property type="molecule type" value="Genomic_DNA"/>
</dbReference>
<protein>
    <submittedName>
        <fullName evidence="1">Uncharacterized protein</fullName>
    </submittedName>
</protein>
<gene>
    <name evidence="1" type="ORF">S03H2_45145</name>
</gene>
<dbReference type="AlphaFoldDB" id="X1HEM8"/>
<organism evidence="1">
    <name type="scientific">marine sediment metagenome</name>
    <dbReference type="NCBI Taxonomy" id="412755"/>
    <lineage>
        <taxon>unclassified sequences</taxon>
        <taxon>metagenomes</taxon>
        <taxon>ecological metagenomes</taxon>
    </lineage>
</organism>
<evidence type="ECO:0000313" key="1">
    <source>
        <dbReference type="EMBL" id="GAH68661.1"/>
    </source>
</evidence>
<proteinExistence type="predicted"/>